<dbReference type="Proteomes" id="UP000829196">
    <property type="component" value="Unassembled WGS sequence"/>
</dbReference>
<proteinExistence type="predicted"/>
<comment type="caution">
    <text evidence="2">The sequence shown here is derived from an EMBL/GenBank/DDBJ whole genome shotgun (WGS) entry which is preliminary data.</text>
</comment>
<dbReference type="InterPro" id="IPR036426">
    <property type="entry name" value="Bulb-type_lectin_dom_sf"/>
</dbReference>
<accession>A0A8T3BU04</accession>
<dbReference type="SUPFAM" id="SSF51110">
    <property type="entry name" value="alpha-D-mannose-specific plant lectins"/>
    <property type="match status" value="1"/>
</dbReference>
<dbReference type="AlphaFoldDB" id="A0A8T3BU04"/>
<dbReference type="EMBL" id="JAGYWB010000006">
    <property type="protein sequence ID" value="KAI0519121.1"/>
    <property type="molecule type" value="Genomic_DNA"/>
</dbReference>
<keyword evidence="1" id="KW-0732">Signal</keyword>
<sequence length="99" mass="11230">MAFFSMIKVLLLCTTSLPLLFTTPASGQYSDYLLSGEGLDIDHYLTEMVYKFIIQNDCSLVLYQLTNLIWSSGIPTIDTTGKSLISDSFQTVFRRKTMR</sequence>
<feature type="chain" id="PRO_5035817345" evidence="1">
    <location>
        <begin position="28"/>
        <end position="99"/>
    </location>
</feature>
<feature type="signal peptide" evidence="1">
    <location>
        <begin position="1"/>
        <end position="27"/>
    </location>
</feature>
<gene>
    <name evidence="2" type="ORF">KFK09_006561</name>
</gene>
<evidence type="ECO:0000313" key="3">
    <source>
        <dbReference type="Proteomes" id="UP000829196"/>
    </source>
</evidence>
<reference evidence="2" key="1">
    <citation type="journal article" date="2022" name="Front. Genet.">
        <title>Chromosome-Scale Assembly of the Dendrobium nobile Genome Provides Insights Into the Molecular Mechanism of the Biosynthesis of the Medicinal Active Ingredient of Dendrobium.</title>
        <authorList>
            <person name="Xu Q."/>
            <person name="Niu S.-C."/>
            <person name="Li K.-L."/>
            <person name="Zheng P.-J."/>
            <person name="Zhang X.-J."/>
            <person name="Jia Y."/>
            <person name="Liu Y."/>
            <person name="Niu Y.-X."/>
            <person name="Yu L.-H."/>
            <person name="Chen D.-F."/>
            <person name="Zhang G.-Q."/>
        </authorList>
    </citation>
    <scope>NUCLEOTIDE SEQUENCE</scope>
    <source>
        <tissue evidence="2">Leaf</tissue>
    </source>
</reference>
<organism evidence="2 3">
    <name type="scientific">Dendrobium nobile</name>
    <name type="common">Orchid</name>
    <dbReference type="NCBI Taxonomy" id="94219"/>
    <lineage>
        <taxon>Eukaryota</taxon>
        <taxon>Viridiplantae</taxon>
        <taxon>Streptophyta</taxon>
        <taxon>Embryophyta</taxon>
        <taxon>Tracheophyta</taxon>
        <taxon>Spermatophyta</taxon>
        <taxon>Magnoliopsida</taxon>
        <taxon>Liliopsida</taxon>
        <taxon>Asparagales</taxon>
        <taxon>Orchidaceae</taxon>
        <taxon>Epidendroideae</taxon>
        <taxon>Malaxideae</taxon>
        <taxon>Dendrobiinae</taxon>
        <taxon>Dendrobium</taxon>
    </lineage>
</organism>
<keyword evidence="3" id="KW-1185">Reference proteome</keyword>
<evidence type="ECO:0000313" key="2">
    <source>
        <dbReference type="EMBL" id="KAI0519121.1"/>
    </source>
</evidence>
<dbReference type="SMR" id="A0A8T3BU04"/>
<evidence type="ECO:0000256" key="1">
    <source>
        <dbReference type="SAM" id="SignalP"/>
    </source>
</evidence>
<dbReference type="Gene3D" id="2.90.10.10">
    <property type="entry name" value="Bulb-type lectin domain"/>
    <property type="match status" value="1"/>
</dbReference>
<name>A0A8T3BU04_DENNO</name>
<protein>
    <submittedName>
        <fullName evidence="2">Uncharacterized protein</fullName>
    </submittedName>
</protein>